<gene>
    <name evidence="1" type="ORF">SAMN05216463_111141</name>
</gene>
<dbReference type="AlphaFoldDB" id="A0A1M6V5I9"/>
<organism evidence="1 2">
    <name type="scientific">Xylanibacter ruminicola</name>
    <name type="common">Prevotella ruminicola</name>
    <dbReference type="NCBI Taxonomy" id="839"/>
    <lineage>
        <taxon>Bacteria</taxon>
        <taxon>Pseudomonadati</taxon>
        <taxon>Bacteroidota</taxon>
        <taxon>Bacteroidia</taxon>
        <taxon>Bacteroidales</taxon>
        <taxon>Prevotellaceae</taxon>
        <taxon>Xylanibacter</taxon>
    </lineage>
</organism>
<reference evidence="1 2" key="1">
    <citation type="submission" date="2016-11" db="EMBL/GenBank/DDBJ databases">
        <authorList>
            <person name="Jaros S."/>
            <person name="Januszkiewicz K."/>
            <person name="Wedrychowicz H."/>
        </authorList>
    </citation>
    <scope>NUCLEOTIDE SEQUENCE [LARGE SCALE GENOMIC DNA]</scope>
    <source>
        <strain evidence="1 2">KHT3</strain>
    </source>
</reference>
<name>A0A1M6V5I9_XYLRU</name>
<protein>
    <submittedName>
        <fullName evidence="1">Uncharacterized protein</fullName>
    </submittedName>
</protein>
<dbReference type="Proteomes" id="UP000184130">
    <property type="component" value="Unassembled WGS sequence"/>
</dbReference>
<evidence type="ECO:0000313" key="2">
    <source>
        <dbReference type="Proteomes" id="UP000184130"/>
    </source>
</evidence>
<dbReference type="RefSeq" id="WP_175549458.1">
    <property type="nucleotide sequence ID" value="NZ_FRBD01000011.1"/>
</dbReference>
<evidence type="ECO:0000313" key="1">
    <source>
        <dbReference type="EMBL" id="SHK76777.1"/>
    </source>
</evidence>
<dbReference type="EMBL" id="FRBD01000011">
    <property type="protein sequence ID" value="SHK76777.1"/>
    <property type="molecule type" value="Genomic_DNA"/>
</dbReference>
<accession>A0A1M6V5I9</accession>
<proteinExistence type="predicted"/>
<sequence>MFYTICPFQLVSEEIWYANPDGLQPQEVLSKVTREDFLRQNQKLLFTDESREHVFSHVCLFEPDNGIAVMKIANGYVAQNDHMFWHRYPWEDRQFATVVIVSRKEGEYWCGEFETDEIDDKLAELIVNIQFACQRHYFGPLAEKYFDDKMRDACSNRRHSQKTIEGYNRLPEEFSAADVIRCFNLKGNDAARMRIKRMQKDGAIVKSGEYVENGTTKFLYKKKGVLIF</sequence>